<dbReference type="PANTHER" id="PTHR37308:SF1">
    <property type="entry name" value="POLYPRENYL-PHOSPHATE TRANSPORTER"/>
    <property type="match status" value="1"/>
</dbReference>
<keyword evidence="1" id="KW-0472">Membrane</keyword>
<keyword evidence="1" id="KW-1133">Transmembrane helix</keyword>
<keyword evidence="3" id="KW-1185">Reference proteome</keyword>
<dbReference type="InterPro" id="IPR007163">
    <property type="entry name" value="VCA0040-like"/>
</dbReference>
<dbReference type="OrthoDB" id="9793746at2"/>
<feature type="transmembrane region" description="Helical" evidence="1">
    <location>
        <begin position="116"/>
        <end position="135"/>
    </location>
</feature>
<organism evidence="2 3">
    <name type="scientific">Pisciglobus halotolerans</name>
    <dbReference type="NCBI Taxonomy" id="745365"/>
    <lineage>
        <taxon>Bacteria</taxon>
        <taxon>Bacillati</taxon>
        <taxon>Bacillota</taxon>
        <taxon>Bacilli</taxon>
        <taxon>Lactobacillales</taxon>
        <taxon>Carnobacteriaceae</taxon>
    </lineage>
</organism>
<feature type="transmembrane region" description="Helical" evidence="1">
    <location>
        <begin position="147"/>
        <end position="168"/>
    </location>
</feature>
<dbReference type="Pfam" id="PF04018">
    <property type="entry name" value="VCA0040-like"/>
    <property type="match status" value="1"/>
</dbReference>
<dbReference type="Proteomes" id="UP000198668">
    <property type="component" value="Unassembled WGS sequence"/>
</dbReference>
<dbReference type="RefSeq" id="WP_092090876.1">
    <property type="nucleotide sequence ID" value="NZ_FOQE01000002.1"/>
</dbReference>
<sequence>MHYLFDLIKGAMIGIANIIPGVSGGTMAVSLGIYDKMIYSITHLFKNWKMSLKILVPLLLGAGIGIVGFTYVIEFLLANYTLTTAMAFIGMILGGLPILFRSLGKSLKDNQEHLSLVHILLFVIFFAIVVVLPMLQGSEASLTAFELNAGSLIKLFLVGVITAATMVIPGISGSLVLMILGYYYGVLNTITVFLSALRNWDTAILFDTFFLLFVFGIGVLLGIFLISKAIEFLFQHYSSYTYAAILGLVIASPFAIIYNTHALGDLHASMAWLYVIAGLVLMVLGYIATYRLGEKE</sequence>
<feature type="transmembrane region" description="Helical" evidence="1">
    <location>
        <begin position="54"/>
        <end position="73"/>
    </location>
</feature>
<evidence type="ECO:0000256" key="1">
    <source>
        <dbReference type="SAM" id="Phobius"/>
    </source>
</evidence>
<gene>
    <name evidence="2" type="ORF">SAMN04489868_10276</name>
</gene>
<feature type="transmembrane region" description="Helical" evidence="1">
    <location>
        <begin position="175"/>
        <end position="197"/>
    </location>
</feature>
<evidence type="ECO:0000313" key="3">
    <source>
        <dbReference type="Proteomes" id="UP000198668"/>
    </source>
</evidence>
<protein>
    <submittedName>
        <fullName evidence="2">Putative membrane protein</fullName>
    </submittedName>
</protein>
<accession>A0A1I3AX29</accession>
<keyword evidence="1" id="KW-0812">Transmembrane</keyword>
<reference evidence="2 3" key="1">
    <citation type="submission" date="2016-10" db="EMBL/GenBank/DDBJ databases">
        <authorList>
            <person name="de Groot N.N."/>
        </authorList>
    </citation>
    <scope>NUCLEOTIDE SEQUENCE [LARGE SCALE GENOMIC DNA]</scope>
    <source>
        <strain evidence="2 3">DSM 27630</strain>
    </source>
</reference>
<evidence type="ECO:0000313" key="2">
    <source>
        <dbReference type="EMBL" id="SFH54510.1"/>
    </source>
</evidence>
<feature type="transmembrane region" description="Helical" evidence="1">
    <location>
        <begin position="203"/>
        <end position="227"/>
    </location>
</feature>
<feature type="transmembrane region" description="Helical" evidence="1">
    <location>
        <begin position="239"/>
        <end position="258"/>
    </location>
</feature>
<feature type="transmembrane region" description="Helical" evidence="1">
    <location>
        <begin position="12"/>
        <end position="34"/>
    </location>
</feature>
<dbReference type="AlphaFoldDB" id="A0A1I3AX29"/>
<name>A0A1I3AX29_9LACT</name>
<proteinExistence type="predicted"/>
<feature type="transmembrane region" description="Helical" evidence="1">
    <location>
        <begin position="270"/>
        <end position="290"/>
    </location>
</feature>
<dbReference type="PANTHER" id="PTHR37308">
    <property type="entry name" value="INTEGRAL MEMBRANE PROTEIN"/>
    <property type="match status" value="1"/>
</dbReference>
<feature type="transmembrane region" description="Helical" evidence="1">
    <location>
        <begin position="85"/>
        <end position="104"/>
    </location>
</feature>
<dbReference type="EMBL" id="FOQE01000002">
    <property type="protein sequence ID" value="SFH54510.1"/>
    <property type="molecule type" value="Genomic_DNA"/>
</dbReference>